<evidence type="ECO:0000256" key="7">
    <source>
        <dbReference type="SAM" id="Phobius"/>
    </source>
</evidence>
<keyword evidence="3 7" id="KW-0812">Transmembrane</keyword>
<feature type="transmembrane region" description="Helical" evidence="7">
    <location>
        <begin position="131"/>
        <end position="149"/>
    </location>
</feature>
<protein>
    <recommendedName>
        <fullName evidence="8">Major facilitator superfamily (MFS) profile domain-containing protein</fullName>
    </recommendedName>
</protein>
<feature type="transmembrane region" description="Helical" evidence="7">
    <location>
        <begin position="543"/>
        <end position="566"/>
    </location>
</feature>
<dbReference type="InterPro" id="IPR010573">
    <property type="entry name" value="MFS_Str1/Tri12-like"/>
</dbReference>
<feature type="transmembrane region" description="Helical" evidence="7">
    <location>
        <begin position="100"/>
        <end position="119"/>
    </location>
</feature>
<evidence type="ECO:0000313" key="10">
    <source>
        <dbReference type="Proteomes" id="UP000027920"/>
    </source>
</evidence>
<feature type="transmembrane region" description="Helical" evidence="7">
    <location>
        <begin position="216"/>
        <end position="238"/>
    </location>
</feature>
<feature type="transmembrane region" description="Helical" evidence="7">
    <location>
        <begin position="396"/>
        <end position="414"/>
    </location>
</feature>
<dbReference type="InterPro" id="IPR020846">
    <property type="entry name" value="MFS_dom"/>
</dbReference>
<dbReference type="InterPro" id="IPR036259">
    <property type="entry name" value="MFS_trans_sf"/>
</dbReference>
<organism evidence="9 10">
    <name type="scientific">Exophiala aquamarina CBS 119918</name>
    <dbReference type="NCBI Taxonomy" id="1182545"/>
    <lineage>
        <taxon>Eukaryota</taxon>
        <taxon>Fungi</taxon>
        <taxon>Dikarya</taxon>
        <taxon>Ascomycota</taxon>
        <taxon>Pezizomycotina</taxon>
        <taxon>Eurotiomycetes</taxon>
        <taxon>Chaetothyriomycetidae</taxon>
        <taxon>Chaetothyriales</taxon>
        <taxon>Herpotrichiellaceae</taxon>
        <taxon>Exophiala</taxon>
    </lineage>
</organism>
<keyword evidence="10" id="KW-1185">Reference proteome</keyword>
<evidence type="ECO:0000256" key="1">
    <source>
        <dbReference type="ARBA" id="ARBA00004141"/>
    </source>
</evidence>
<dbReference type="InterPro" id="IPR053791">
    <property type="entry name" value="MFS_Tri12-like"/>
</dbReference>
<gene>
    <name evidence="9" type="ORF">A1O9_02247</name>
</gene>
<evidence type="ECO:0000313" key="9">
    <source>
        <dbReference type="EMBL" id="KEF60686.1"/>
    </source>
</evidence>
<dbReference type="InterPro" id="IPR005829">
    <property type="entry name" value="Sugar_transporter_CS"/>
</dbReference>
<dbReference type="PROSITE" id="PS00216">
    <property type="entry name" value="SUGAR_TRANSPORT_1"/>
    <property type="match status" value="1"/>
</dbReference>
<dbReference type="OrthoDB" id="2587356at2759"/>
<feature type="transmembrane region" description="Helical" evidence="7">
    <location>
        <begin position="59"/>
        <end position="80"/>
    </location>
</feature>
<keyword evidence="4 7" id="KW-1133">Transmembrane helix</keyword>
<dbReference type="PANTHER" id="PTHR23501">
    <property type="entry name" value="MAJOR FACILITATOR SUPERFAMILY"/>
    <property type="match status" value="1"/>
</dbReference>
<sequence>MGSDSIQNENLETISVEQKQPPQKHKIGEEVLDSHIHDDHGDPHRAALDDADADGRVKLTTWAAVFFLGLTFISSLGFTLNSFLSVATLVALDLQGSLKNVNWIAGGFSLSGSVAFAIAGQLSDYLGRKDVVVLGQTFLLLGHLVGATAQTFNQVIAGMVLLGVGTGMTFVIFAGVSEILPNKWRSAGIAMIEAKIAILAIFGPLMARVLTDRATWRWLFILGDIVAVVAIVGTLIFYQPPRRIFQDRTKRQVLYELDYVGIFLYTTGVTLFLLGLGWAGAQHPWRSAAVIAPLVIGAVLFVCTFAWDFTRGDNTRPLFPYRLFQKFREFNSLIIIMFTSGLAHIACTTFIPQQILFVFTSDPILAGWYNVPAAVGGLIGGTVLGGLVPRIKHIPLQFLAANAIQALGCGLLAIATPDRIAPGLFLHALANLPFTWIIVLGYVTVGLHVPQRDIGLAFGLQGAMRYLGGAVGSTIFNTILNDRLPISLQKRVAEAVIPLGYPASDLGKLITAFQSRVPSRLAQFPPDVVAAGREAIRWAYSDAFAYVWYASIPFFIIACVVSLWVLDPSPYFTNHTAVAVADEKIPTRLTRDHGRDE</sequence>
<keyword evidence="5 7" id="KW-0472">Membrane</keyword>
<dbReference type="PANTHER" id="PTHR23501:SF109">
    <property type="entry name" value="MAJOR FACILITATOR SUPERFAMILY (MFS) PROFILE DOMAIN-CONTAINING PROTEIN-RELATED"/>
    <property type="match status" value="1"/>
</dbReference>
<feature type="domain" description="Major facilitator superfamily (MFS) profile" evidence="8">
    <location>
        <begin position="63"/>
        <end position="570"/>
    </location>
</feature>
<dbReference type="PROSITE" id="PS50850">
    <property type="entry name" value="MFS"/>
    <property type="match status" value="1"/>
</dbReference>
<dbReference type="Pfam" id="PF06609">
    <property type="entry name" value="TRI12"/>
    <property type="match status" value="1"/>
</dbReference>
<feature type="transmembrane region" description="Helical" evidence="7">
    <location>
        <begin position="287"/>
        <end position="309"/>
    </location>
</feature>
<feature type="transmembrane region" description="Helical" evidence="7">
    <location>
        <begin position="420"/>
        <end position="443"/>
    </location>
</feature>
<evidence type="ECO:0000256" key="3">
    <source>
        <dbReference type="ARBA" id="ARBA00022692"/>
    </source>
</evidence>
<dbReference type="GeneID" id="25277192"/>
<dbReference type="RefSeq" id="XP_013263276.1">
    <property type="nucleotide sequence ID" value="XM_013407822.1"/>
</dbReference>
<evidence type="ECO:0000259" key="8">
    <source>
        <dbReference type="PROSITE" id="PS50850"/>
    </source>
</evidence>
<dbReference type="SUPFAM" id="SSF103473">
    <property type="entry name" value="MFS general substrate transporter"/>
    <property type="match status" value="1"/>
</dbReference>
<name>A0A072PLD3_9EURO</name>
<comment type="caution">
    <text evidence="9">The sequence shown here is derived from an EMBL/GenBank/DDBJ whole genome shotgun (WGS) entry which is preliminary data.</text>
</comment>
<evidence type="ECO:0000256" key="4">
    <source>
        <dbReference type="ARBA" id="ARBA00022989"/>
    </source>
</evidence>
<feature type="compositionally biased region" description="Polar residues" evidence="6">
    <location>
        <begin position="1"/>
        <end position="21"/>
    </location>
</feature>
<feature type="region of interest" description="Disordered" evidence="6">
    <location>
        <begin position="1"/>
        <end position="25"/>
    </location>
</feature>
<accession>A0A072PLD3</accession>
<feature type="transmembrane region" description="Helical" evidence="7">
    <location>
        <begin position="188"/>
        <end position="210"/>
    </location>
</feature>
<dbReference type="Proteomes" id="UP000027920">
    <property type="component" value="Unassembled WGS sequence"/>
</dbReference>
<dbReference type="VEuPathDB" id="FungiDB:A1O9_02247"/>
<evidence type="ECO:0000256" key="2">
    <source>
        <dbReference type="ARBA" id="ARBA00022448"/>
    </source>
</evidence>
<dbReference type="EMBL" id="AMGV01000002">
    <property type="protein sequence ID" value="KEF60686.1"/>
    <property type="molecule type" value="Genomic_DNA"/>
</dbReference>
<feature type="transmembrane region" description="Helical" evidence="7">
    <location>
        <begin position="371"/>
        <end position="389"/>
    </location>
</feature>
<keyword evidence="2" id="KW-0813">Transport</keyword>
<dbReference type="HOGENOM" id="CLU_000960_25_2_1"/>
<dbReference type="GO" id="GO:0005886">
    <property type="term" value="C:plasma membrane"/>
    <property type="evidence" value="ECO:0007669"/>
    <property type="project" value="TreeGrafter"/>
</dbReference>
<evidence type="ECO:0000256" key="6">
    <source>
        <dbReference type="SAM" id="MobiDB-lite"/>
    </source>
</evidence>
<evidence type="ECO:0000256" key="5">
    <source>
        <dbReference type="ARBA" id="ARBA00023136"/>
    </source>
</evidence>
<dbReference type="GO" id="GO:0022857">
    <property type="term" value="F:transmembrane transporter activity"/>
    <property type="evidence" value="ECO:0007669"/>
    <property type="project" value="InterPro"/>
</dbReference>
<dbReference type="CDD" id="cd06179">
    <property type="entry name" value="MFS_TRI12_like"/>
    <property type="match status" value="1"/>
</dbReference>
<feature type="transmembrane region" description="Helical" evidence="7">
    <location>
        <begin position="330"/>
        <end position="351"/>
    </location>
</feature>
<comment type="subcellular location">
    <subcellularLocation>
        <location evidence="1">Membrane</location>
        <topology evidence="1">Multi-pass membrane protein</topology>
    </subcellularLocation>
</comment>
<feature type="transmembrane region" description="Helical" evidence="7">
    <location>
        <begin position="259"/>
        <end position="281"/>
    </location>
</feature>
<proteinExistence type="predicted"/>
<dbReference type="AlphaFoldDB" id="A0A072PLD3"/>
<reference evidence="9 10" key="1">
    <citation type="submission" date="2013-03" db="EMBL/GenBank/DDBJ databases">
        <title>The Genome Sequence of Exophiala aquamarina CBS 119918.</title>
        <authorList>
            <consortium name="The Broad Institute Genomics Platform"/>
            <person name="Cuomo C."/>
            <person name="de Hoog S."/>
            <person name="Gorbushina A."/>
            <person name="Walker B."/>
            <person name="Young S.K."/>
            <person name="Zeng Q."/>
            <person name="Gargeya S."/>
            <person name="Fitzgerald M."/>
            <person name="Haas B."/>
            <person name="Abouelleil A."/>
            <person name="Allen A.W."/>
            <person name="Alvarado L."/>
            <person name="Arachchi H.M."/>
            <person name="Berlin A.M."/>
            <person name="Chapman S.B."/>
            <person name="Gainer-Dewar J."/>
            <person name="Goldberg J."/>
            <person name="Griggs A."/>
            <person name="Gujja S."/>
            <person name="Hansen M."/>
            <person name="Howarth C."/>
            <person name="Imamovic A."/>
            <person name="Ireland A."/>
            <person name="Larimer J."/>
            <person name="McCowan C."/>
            <person name="Murphy C."/>
            <person name="Pearson M."/>
            <person name="Poon T.W."/>
            <person name="Priest M."/>
            <person name="Roberts A."/>
            <person name="Saif S."/>
            <person name="Shea T."/>
            <person name="Sisk P."/>
            <person name="Sykes S."/>
            <person name="Wortman J."/>
            <person name="Nusbaum C."/>
            <person name="Birren B."/>
        </authorList>
    </citation>
    <scope>NUCLEOTIDE SEQUENCE [LARGE SCALE GENOMIC DNA]</scope>
    <source>
        <strain evidence="9 10">CBS 119918</strain>
    </source>
</reference>
<feature type="transmembrane region" description="Helical" evidence="7">
    <location>
        <begin position="155"/>
        <end position="176"/>
    </location>
</feature>
<dbReference type="Gene3D" id="1.20.1250.20">
    <property type="entry name" value="MFS general substrate transporter like domains"/>
    <property type="match status" value="2"/>
</dbReference>